<dbReference type="AlphaFoldDB" id="A0A8J8SX23"/>
<keyword evidence="1" id="KW-0175">Coiled coil</keyword>
<gene>
    <name evidence="3" type="ORF">FGO68_gene7561</name>
</gene>
<evidence type="ECO:0000256" key="2">
    <source>
        <dbReference type="SAM" id="MobiDB-lite"/>
    </source>
</evidence>
<dbReference type="Proteomes" id="UP000785679">
    <property type="component" value="Unassembled WGS sequence"/>
</dbReference>
<evidence type="ECO:0000313" key="3">
    <source>
        <dbReference type="EMBL" id="TNV73835.1"/>
    </source>
</evidence>
<accession>A0A8J8SX23</accession>
<sequence>MSEEWRLLMETPVRDALKYEIVEHDRAEWDNIPPIIVRMCLNLNRYMQSTIDFVREKHYEVRALQHDVALIPGQFQQLRKEVDEEFDRHMQEIEATKAHLPLIYGKIDDINARIKAEQERLASFALEDIKPHVTVEGTHNIRWESSDYINDAEEEQERALSSQARMFSLNQLRDLFYLHLHRSDWKQTVEMEHPSRMNELQDAINKVDAKLPPIINMIGAERKSVVDMIDAVKYEENQFRLRLNLEMGDVTSKIQLLIKEMKANAQMVKLGEKQIDSITEKMDTFKSENNKFKNSMKTKFYEMDKRVNEQRVAVDSEIYRLKSKVESQMEEQGVKFNEMIKNTKELIVEAVKGDIEAGNKLATTLRAEFMGLMEELSDDLQRKLFKFGNRFESYTVSSEGRYGKIMADVKRAVKIAEKVSIQGPSGGIYAAQNAQNAMSDANQVLNSIKAQFFSLETQSKENEIELRAQIKQLREAQRRLIVTLEQASLGADTIPIQSQLAIQSTSAGVPQQRMSPGPFSGQTSATGSNEQQKATTVYLPRIKDAASKSQTPFDSKPTPSEQIKDDPKKPETQLAIMNQTFSNRTQPTFDGLFYKRLQHIERVLDEDPLELEKFKNYFSQLHGSGSKKVSNLLLNNKEQYNLSQDRITEKPTQPNSGRINAESSMGMMPSGRRGNSQIDHYPEVANSSKKVVYQQKAAGLTMDLIQGHKKQISLKQFNEMKIGSNHLPEMHSMGKFHSMHNSPKQTIVDDRESVAQTLLQDFDQEWKIQDKIKSMRQSFQKRLNKEQH</sequence>
<evidence type="ECO:0000313" key="4">
    <source>
        <dbReference type="Proteomes" id="UP000785679"/>
    </source>
</evidence>
<feature type="compositionally biased region" description="Polar residues" evidence="2">
    <location>
        <begin position="648"/>
        <end position="663"/>
    </location>
</feature>
<feature type="compositionally biased region" description="Polar residues" evidence="2">
    <location>
        <begin position="547"/>
        <end position="561"/>
    </location>
</feature>
<comment type="caution">
    <text evidence="3">The sequence shown here is derived from an EMBL/GenBank/DDBJ whole genome shotgun (WGS) entry which is preliminary data.</text>
</comment>
<feature type="region of interest" description="Disordered" evidence="2">
    <location>
        <begin position="505"/>
        <end position="569"/>
    </location>
</feature>
<reference evidence="3" key="1">
    <citation type="submission" date="2019-06" db="EMBL/GenBank/DDBJ databases">
        <authorList>
            <person name="Zheng W."/>
        </authorList>
    </citation>
    <scope>NUCLEOTIDE SEQUENCE</scope>
    <source>
        <strain evidence="3">QDHG01</strain>
    </source>
</reference>
<evidence type="ECO:0000256" key="1">
    <source>
        <dbReference type="SAM" id="Coils"/>
    </source>
</evidence>
<feature type="region of interest" description="Disordered" evidence="2">
    <location>
        <begin position="648"/>
        <end position="673"/>
    </location>
</feature>
<proteinExistence type="predicted"/>
<keyword evidence="4" id="KW-1185">Reference proteome</keyword>
<dbReference type="OrthoDB" id="324933at2759"/>
<dbReference type="EMBL" id="RRYP01017992">
    <property type="protein sequence ID" value="TNV73835.1"/>
    <property type="molecule type" value="Genomic_DNA"/>
</dbReference>
<protein>
    <submittedName>
        <fullName evidence="3">Uncharacterized protein</fullName>
    </submittedName>
</protein>
<feature type="compositionally biased region" description="Polar residues" evidence="2">
    <location>
        <begin position="505"/>
        <end position="535"/>
    </location>
</feature>
<name>A0A8J8SX23_HALGN</name>
<feature type="coiled-coil region" evidence="1">
    <location>
        <begin position="431"/>
        <end position="479"/>
    </location>
</feature>
<organism evidence="3 4">
    <name type="scientific">Halteria grandinella</name>
    <dbReference type="NCBI Taxonomy" id="5974"/>
    <lineage>
        <taxon>Eukaryota</taxon>
        <taxon>Sar</taxon>
        <taxon>Alveolata</taxon>
        <taxon>Ciliophora</taxon>
        <taxon>Intramacronucleata</taxon>
        <taxon>Spirotrichea</taxon>
        <taxon>Stichotrichia</taxon>
        <taxon>Sporadotrichida</taxon>
        <taxon>Halteriidae</taxon>
        <taxon>Halteria</taxon>
    </lineage>
</organism>